<dbReference type="CDD" id="cd11301">
    <property type="entry name" value="Fut1_Fut2_like"/>
    <property type="match status" value="1"/>
</dbReference>
<dbReference type="Pfam" id="PF01531">
    <property type="entry name" value="Glyco_transf_11"/>
    <property type="match status" value="1"/>
</dbReference>
<dbReference type="GO" id="GO:0005975">
    <property type="term" value="P:carbohydrate metabolic process"/>
    <property type="evidence" value="ECO:0007669"/>
    <property type="project" value="InterPro"/>
</dbReference>
<keyword evidence="4" id="KW-1185">Reference proteome</keyword>
<evidence type="ECO:0000313" key="3">
    <source>
        <dbReference type="EMBL" id="MSS87834.1"/>
    </source>
</evidence>
<dbReference type="GO" id="GO:0016020">
    <property type="term" value="C:membrane"/>
    <property type="evidence" value="ECO:0007669"/>
    <property type="project" value="InterPro"/>
</dbReference>
<sequence>MKSTLFLNGLMESNHMVIIELSGGLGNQMFQYALGQKLKFIGRDVKYDLSFYSNKEQTARKYKLDLFGIKCPVASERDLALMGQGKSFVNRIKQKFPFVQKKLYIENLDKGYEQIVLELDDIYLSGYWQSEQYFYDIRDHILKLYRLPKTVNVDNCNILKDIERENSVSIHIRRGDYLEGKNSDIYGNICTLMYYTNAIKFINNHLKNPKYYIFTNDIKWARERFSGTDMIVVDNKCSDEDYLDMFLMSKCKANIIANSSFSWWGAWLNQSPNKIVISPQRWFNNHNVTDIICNSWIKIPG</sequence>
<reference evidence="3 4" key="1">
    <citation type="submission" date="2019-08" db="EMBL/GenBank/DDBJ databases">
        <title>In-depth cultivation of the pig gut microbiome towards novel bacterial diversity and tailored functional studies.</title>
        <authorList>
            <person name="Wylensek D."/>
            <person name="Hitch T.C.A."/>
            <person name="Clavel T."/>
        </authorList>
    </citation>
    <scope>NUCLEOTIDE SEQUENCE [LARGE SCALE GENOMIC DNA]</scope>
    <source>
        <strain evidence="3 4">WCA-389-WT-23B</strain>
    </source>
</reference>
<dbReference type="GO" id="GO:0008107">
    <property type="term" value="F:galactoside 2-alpha-L-fucosyltransferase activity"/>
    <property type="evidence" value="ECO:0007669"/>
    <property type="project" value="InterPro"/>
</dbReference>
<dbReference type="AlphaFoldDB" id="A0A6N7WDP5"/>
<dbReference type="InterPro" id="IPR002516">
    <property type="entry name" value="Glyco_trans_11"/>
</dbReference>
<dbReference type="Gene3D" id="3.40.50.11350">
    <property type="match status" value="1"/>
</dbReference>
<accession>A0A6N7WDP5</accession>
<organism evidence="3 4">
    <name type="scientific">Eisenbergiella porci</name>
    <dbReference type="NCBI Taxonomy" id="2652274"/>
    <lineage>
        <taxon>Bacteria</taxon>
        <taxon>Bacillati</taxon>
        <taxon>Bacillota</taxon>
        <taxon>Clostridia</taxon>
        <taxon>Lachnospirales</taxon>
        <taxon>Lachnospiraceae</taxon>
        <taxon>Eisenbergiella</taxon>
    </lineage>
</organism>
<evidence type="ECO:0000256" key="1">
    <source>
        <dbReference type="ARBA" id="ARBA00022676"/>
    </source>
</evidence>
<dbReference type="Proteomes" id="UP000436047">
    <property type="component" value="Unassembled WGS sequence"/>
</dbReference>
<comment type="caution">
    <text evidence="3">The sequence shown here is derived from an EMBL/GenBank/DDBJ whole genome shotgun (WGS) entry which is preliminary data.</text>
</comment>
<name>A0A6N7WDP5_9FIRM</name>
<evidence type="ECO:0000313" key="4">
    <source>
        <dbReference type="Proteomes" id="UP000436047"/>
    </source>
</evidence>
<dbReference type="PANTHER" id="PTHR11927:SF9">
    <property type="entry name" value="L-FUCOSYLTRANSFERASE"/>
    <property type="match status" value="1"/>
</dbReference>
<dbReference type="PANTHER" id="PTHR11927">
    <property type="entry name" value="GALACTOSIDE 2-L-FUCOSYLTRANSFERASE"/>
    <property type="match status" value="1"/>
</dbReference>
<keyword evidence="2 3" id="KW-0808">Transferase</keyword>
<protein>
    <submittedName>
        <fullName evidence="3">Alpha-1,2-fucosyltransferase</fullName>
    </submittedName>
</protein>
<evidence type="ECO:0000256" key="2">
    <source>
        <dbReference type="ARBA" id="ARBA00022679"/>
    </source>
</evidence>
<keyword evidence="1 3" id="KW-0328">Glycosyltransferase</keyword>
<dbReference type="EMBL" id="VUMI01000006">
    <property type="protein sequence ID" value="MSS87834.1"/>
    <property type="molecule type" value="Genomic_DNA"/>
</dbReference>
<gene>
    <name evidence="3" type="ORF">FYJ45_05675</name>
</gene>
<proteinExistence type="predicted"/>